<keyword evidence="2 4" id="KW-0238">DNA-binding</keyword>
<proteinExistence type="predicted"/>
<feature type="domain" description="HTH tetR-type" evidence="5">
    <location>
        <begin position="18"/>
        <end position="77"/>
    </location>
</feature>
<dbReference type="PANTHER" id="PTHR30055">
    <property type="entry name" value="HTH-TYPE TRANSCRIPTIONAL REGULATOR RUTR"/>
    <property type="match status" value="1"/>
</dbReference>
<evidence type="ECO:0000259" key="5">
    <source>
        <dbReference type="PROSITE" id="PS50977"/>
    </source>
</evidence>
<keyword evidence="3" id="KW-0804">Transcription</keyword>
<dbReference type="SUPFAM" id="SSF46689">
    <property type="entry name" value="Homeodomain-like"/>
    <property type="match status" value="1"/>
</dbReference>
<dbReference type="STRING" id="57704.SAMN04489793_3554"/>
<dbReference type="InterPro" id="IPR009057">
    <property type="entry name" value="Homeodomain-like_sf"/>
</dbReference>
<keyword evidence="1" id="KW-0805">Transcription regulation</keyword>
<evidence type="ECO:0000256" key="2">
    <source>
        <dbReference type="ARBA" id="ARBA00023125"/>
    </source>
</evidence>
<evidence type="ECO:0000256" key="1">
    <source>
        <dbReference type="ARBA" id="ARBA00023015"/>
    </source>
</evidence>
<organism evidence="6 7">
    <name type="scientific">Tsukamurella tyrosinosolvens</name>
    <dbReference type="NCBI Taxonomy" id="57704"/>
    <lineage>
        <taxon>Bacteria</taxon>
        <taxon>Bacillati</taxon>
        <taxon>Actinomycetota</taxon>
        <taxon>Actinomycetes</taxon>
        <taxon>Mycobacteriales</taxon>
        <taxon>Tsukamurellaceae</taxon>
        <taxon>Tsukamurella</taxon>
    </lineage>
</organism>
<dbReference type="GO" id="GO:0000976">
    <property type="term" value="F:transcription cis-regulatory region binding"/>
    <property type="evidence" value="ECO:0007669"/>
    <property type="project" value="TreeGrafter"/>
</dbReference>
<dbReference type="InterPro" id="IPR050109">
    <property type="entry name" value="HTH-type_TetR-like_transc_reg"/>
</dbReference>
<evidence type="ECO:0000256" key="3">
    <source>
        <dbReference type="ARBA" id="ARBA00023163"/>
    </source>
</evidence>
<dbReference type="PANTHER" id="PTHR30055:SF234">
    <property type="entry name" value="HTH-TYPE TRANSCRIPTIONAL REGULATOR BETI"/>
    <property type="match status" value="1"/>
</dbReference>
<dbReference type="OrthoDB" id="3481545at2"/>
<dbReference type="RefSeq" id="WP_068739890.1">
    <property type="nucleotide sequence ID" value="NZ_CBDRGN010000003.1"/>
</dbReference>
<feature type="DNA-binding region" description="H-T-H motif" evidence="4">
    <location>
        <begin position="40"/>
        <end position="59"/>
    </location>
</feature>
<dbReference type="AlphaFoldDB" id="A0A1H4WGR5"/>
<name>A0A1H4WGR5_TSUTY</name>
<dbReference type="InterPro" id="IPR049513">
    <property type="entry name" value="TetR_C_40"/>
</dbReference>
<gene>
    <name evidence="6" type="ORF">SAMN04489793_3554</name>
</gene>
<dbReference type="Gene3D" id="1.10.357.10">
    <property type="entry name" value="Tetracycline Repressor, domain 2"/>
    <property type="match status" value="1"/>
</dbReference>
<dbReference type="PRINTS" id="PR00455">
    <property type="entry name" value="HTHTETR"/>
</dbReference>
<dbReference type="Pfam" id="PF21306">
    <property type="entry name" value="TetR_C_40"/>
    <property type="match status" value="1"/>
</dbReference>
<evidence type="ECO:0000313" key="7">
    <source>
        <dbReference type="Proteomes" id="UP000182241"/>
    </source>
</evidence>
<accession>A0A1H4WGR5</accession>
<keyword evidence="7" id="KW-1185">Reference proteome</keyword>
<dbReference type="InterPro" id="IPR001647">
    <property type="entry name" value="HTH_TetR"/>
</dbReference>
<evidence type="ECO:0000313" key="6">
    <source>
        <dbReference type="EMBL" id="SEC92513.1"/>
    </source>
</evidence>
<dbReference type="GO" id="GO:0003700">
    <property type="term" value="F:DNA-binding transcription factor activity"/>
    <property type="evidence" value="ECO:0007669"/>
    <property type="project" value="TreeGrafter"/>
</dbReference>
<dbReference type="Pfam" id="PF00440">
    <property type="entry name" value="TetR_N"/>
    <property type="match status" value="1"/>
</dbReference>
<reference evidence="7" key="1">
    <citation type="submission" date="2016-10" db="EMBL/GenBank/DDBJ databases">
        <authorList>
            <person name="Varghese N."/>
            <person name="Submissions S."/>
        </authorList>
    </citation>
    <scope>NUCLEOTIDE SEQUENCE [LARGE SCALE GENOMIC DNA]</scope>
    <source>
        <strain evidence="7">DSM 44234</strain>
    </source>
</reference>
<evidence type="ECO:0000256" key="4">
    <source>
        <dbReference type="PROSITE-ProRule" id="PRU00335"/>
    </source>
</evidence>
<dbReference type="PROSITE" id="PS50977">
    <property type="entry name" value="HTH_TETR_2"/>
    <property type="match status" value="1"/>
</dbReference>
<sequence length="215" mass="23620">MTTETADASARRPDPRRARTRNALIGAARRLLADGRSAVSVQEITEEAGVGFGSFYNHFDTKEELFAEAVASVLDDWGDLRDQVVRGIDDPAEVFAVSFRMVGRLQRHLPELVRVILHQGMSVLLTDRGLRPRALADLRRGLDAGRFTVPDVEMALMMSGGALLGLIQLLDADPDRDDARASDDYARHVLLQLGVEREDADRIVALPLPTIALPV</sequence>
<dbReference type="EMBL" id="FNSA01000003">
    <property type="protein sequence ID" value="SEC92513.1"/>
    <property type="molecule type" value="Genomic_DNA"/>
</dbReference>
<dbReference type="Proteomes" id="UP000182241">
    <property type="component" value="Unassembled WGS sequence"/>
</dbReference>
<protein>
    <submittedName>
        <fullName evidence="6">DNA-binding transcriptional regulator, AcrR family</fullName>
    </submittedName>
</protein>